<keyword evidence="3" id="KW-1185">Reference proteome</keyword>
<name>A0AAU9WZV1_9CNID</name>
<evidence type="ECO:0008006" key="4">
    <source>
        <dbReference type="Google" id="ProtNLM"/>
    </source>
</evidence>
<dbReference type="EMBL" id="CALNXJ010000026">
    <property type="protein sequence ID" value="CAH3131559.1"/>
    <property type="molecule type" value="Genomic_DNA"/>
</dbReference>
<evidence type="ECO:0000313" key="2">
    <source>
        <dbReference type="EMBL" id="CAH3131559.1"/>
    </source>
</evidence>
<dbReference type="AlphaFoldDB" id="A0AAU9WZV1"/>
<gene>
    <name evidence="2" type="ORF">PMEA_00014707</name>
</gene>
<keyword evidence="1" id="KW-0732">Signal</keyword>
<reference evidence="2 3" key="1">
    <citation type="submission" date="2022-05" db="EMBL/GenBank/DDBJ databases">
        <authorList>
            <consortium name="Genoscope - CEA"/>
            <person name="William W."/>
        </authorList>
    </citation>
    <scope>NUCLEOTIDE SEQUENCE [LARGE SCALE GENOMIC DNA]</scope>
</reference>
<proteinExistence type="predicted"/>
<feature type="non-terminal residue" evidence="2">
    <location>
        <position position="293"/>
    </location>
</feature>
<comment type="caution">
    <text evidence="2">The sequence shown here is derived from an EMBL/GenBank/DDBJ whole genome shotgun (WGS) entry which is preliminary data.</text>
</comment>
<evidence type="ECO:0000313" key="3">
    <source>
        <dbReference type="Proteomes" id="UP001159428"/>
    </source>
</evidence>
<dbReference type="Proteomes" id="UP001159428">
    <property type="component" value="Unassembled WGS sequence"/>
</dbReference>
<evidence type="ECO:0000256" key="1">
    <source>
        <dbReference type="SAM" id="SignalP"/>
    </source>
</evidence>
<feature type="signal peptide" evidence="1">
    <location>
        <begin position="1"/>
        <end position="21"/>
    </location>
</feature>
<protein>
    <recommendedName>
        <fullName evidence="4">Apple domain-containing protein</fullName>
    </recommendedName>
</protein>
<sequence>MNPKLWLATVFVMSQIGILNANRQCHVIESSIGGMSLRGHVFKMYRDQLPDECFHLCEEEVTCQSYNVVIGQNICELNNRTKEARPEDFMPDQRRFYMKRSRNRVPLGSIKELPAKTCGEIEASEGNQMADGKYWIYSEENSEVIEAHCKGKFWQKINGEEPVCFGTKNNQYGSFNMKKSGRVKTMKLIHRSGSVHCNDKSILSYWGCINPRYGENLMTIITDTNKKTILPPAEDLKALPSGAFGNKPHFYSLPGYYRTISATRRCRYGTDRIGWTAERKTTAVKLVLMCMHG</sequence>
<organism evidence="2 3">
    <name type="scientific">Pocillopora meandrina</name>
    <dbReference type="NCBI Taxonomy" id="46732"/>
    <lineage>
        <taxon>Eukaryota</taxon>
        <taxon>Metazoa</taxon>
        <taxon>Cnidaria</taxon>
        <taxon>Anthozoa</taxon>
        <taxon>Hexacorallia</taxon>
        <taxon>Scleractinia</taxon>
        <taxon>Astrocoeniina</taxon>
        <taxon>Pocilloporidae</taxon>
        <taxon>Pocillopora</taxon>
    </lineage>
</organism>
<feature type="chain" id="PRO_5043482592" description="Apple domain-containing protein" evidence="1">
    <location>
        <begin position="22"/>
        <end position="293"/>
    </location>
</feature>
<accession>A0AAU9WZV1</accession>